<evidence type="ECO:0000259" key="2">
    <source>
        <dbReference type="Pfam" id="PF01747"/>
    </source>
</evidence>
<evidence type="ECO:0000256" key="1">
    <source>
        <dbReference type="ARBA" id="ARBA00005048"/>
    </source>
</evidence>
<evidence type="ECO:0000313" key="5">
    <source>
        <dbReference type="Proteomes" id="UP000192602"/>
    </source>
</evidence>
<dbReference type="SUPFAM" id="SSF88697">
    <property type="entry name" value="PUA domain-like"/>
    <property type="match status" value="1"/>
</dbReference>
<dbReference type="PANTHER" id="PTHR43509">
    <property type="match status" value="1"/>
</dbReference>
<dbReference type="Gene3D" id="3.40.50.620">
    <property type="entry name" value="HUPs"/>
    <property type="match status" value="1"/>
</dbReference>
<sequence length="395" mass="45173">MKSLRKNKIYIDKEALASLALVQEGLLFPVDKLMNEKETQEVDRTKEYKNRTFPFSFILAPSGKKNQEVIKALKKGDKVALVENDRDVGEIEVEEVFTIDPLQRIKNIYGTDDISHPGIKKNLQRLGKYAVSGKFHVIFDDLKRTKELIAKKKKELKAKNVAAIMLAAKPLHRAHERLIRLTMENSDLVVLFLLKPYTEDRFSYELRKKCLEYFVSNYLPKNRVIIAPLENTYIFAGFNELILDAIVAQNFGCTKLVVGKNHAGLGLYYDKNSVKSVFDNIKGITIEIETVSEFVYCNECKTLVSTNTCPHGTHHHISYHADSILELLELGILPPAVLVRKEISAIILSELFPNRFKNLEKLFADLIPNPGLIVKHNEEDFYKELMKLYQTTSLT</sequence>
<accession>A0A1W1WST1</accession>
<reference evidence="5" key="1">
    <citation type="submission" date="2017-04" db="EMBL/GenBank/DDBJ databases">
        <authorList>
            <person name="Varghese N."/>
            <person name="Submissions S."/>
        </authorList>
    </citation>
    <scope>NUCLEOTIDE SEQUENCE [LARGE SCALE GENOMIC DNA]</scope>
    <source>
        <strain evidence="5">DSM 16512</strain>
    </source>
</reference>
<dbReference type="Proteomes" id="UP000192602">
    <property type="component" value="Unassembled WGS sequence"/>
</dbReference>
<dbReference type="SUPFAM" id="SSF52374">
    <property type="entry name" value="Nucleotidylyl transferase"/>
    <property type="match status" value="1"/>
</dbReference>
<name>A0A1W1WST1_9BACT</name>
<dbReference type="InterPro" id="IPR015947">
    <property type="entry name" value="PUA-like_sf"/>
</dbReference>
<keyword evidence="4" id="KW-0548">Nucleotidyltransferase</keyword>
<dbReference type="OrthoDB" id="9804504at2"/>
<protein>
    <submittedName>
        <fullName evidence="4">Sulfate adenylyltransferase</fullName>
    </submittedName>
</protein>
<keyword evidence="4" id="KW-0808">Transferase</keyword>
<dbReference type="STRING" id="1069081.SAMN05660197_1065"/>
<dbReference type="AlphaFoldDB" id="A0A1W1WST1"/>
<comment type="pathway">
    <text evidence="1">Sulfur metabolism; hydrogen sulfide biosynthesis; sulfite from sulfate: step 1/3.</text>
</comment>
<evidence type="ECO:0000259" key="3">
    <source>
        <dbReference type="Pfam" id="PF14306"/>
    </source>
</evidence>
<proteinExistence type="predicted"/>
<dbReference type="Pfam" id="PF01747">
    <property type="entry name" value="ATP-sulfurylase"/>
    <property type="match status" value="1"/>
</dbReference>
<dbReference type="PANTHER" id="PTHR43509:SF1">
    <property type="entry name" value="SULFATE ADENYLYLTRANSFERASE"/>
    <property type="match status" value="1"/>
</dbReference>
<feature type="domain" description="ATP-sulfurylase PUA-like" evidence="3">
    <location>
        <begin position="6"/>
        <end position="138"/>
    </location>
</feature>
<organism evidence="4 5">
    <name type="scientific">Nitratiruptor tergarcus DSM 16512</name>
    <dbReference type="NCBI Taxonomy" id="1069081"/>
    <lineage>
        <taxon>Bacteria</taxon>
        <taxon>Pseudomonadati</taxon>
        <taxon>Campylobacterota</taxon>
        <taxon>Epsilonproteobacteria</taxon>
        <taxon>Nautiliales</taxon>
        <taxon>Nitratiruptoraceae</taxon>
        <taxon>Nitratiruptor</taxon>
    </lineage>
</organism>
<dbReference type="Pfam" id="PF14306">
    <property type="entry name" value="PUA_2"/>
    <property type="match status" value="1"/>
</dbReference>
<dbReference type="InterPro" id="IPR025980">
    <property type="entry name" value="ATP-Sase_PUA-like_dom"/>
</dbReference>
<dbReference type="EMBL" id="FWWZ01000001">
    <property type="protein sequence ID" value="SMC09259.1"/>
    <property type="molecule type" value="Genomic_DNA"/>
</dbReference>
<gene>
    <name evidence="4" type="ORF">SAMN05660197_1065</name>
</gene>
<dbReference type="InterPro" id="IPR024951">
    <property type="entry name" value="Sulfurylase_cat_dom"/>
</dbReference>
<dbReference type="Gene3D" id="3.10.400.10">
    <property type="entry name" value="Sulfate adenylyltransferase"/>
    <property type="match status" value="1"/>
</dbReference>
<feature type="domain" description="Sulphate adenylyltransferase catalytic" evidence="2">
    <location>
        <begin position="142"/>
        <end position="349"/>
    </location>
</feature>
<keyword evidence="5" id="KW-1185">Reference proteome</keyword>
<evidence type="ECO:0000313" key="4">
    <source>
        <dbReference type="EMBL" id="SMC09259.1"/>
    </source>
</evidence>
<dbReference type="InterPro" id="IPR014729">
    <property type="entry name" value="Rossmann-like_a/b/a_fold"/>
</dbReference>
<dbReference type="RefSeq" id="WP_084275496.1">
    <property type="nucleotide sequence ID" value="NZ_AP026671.1"/>
</dbReference>
<dbReference type="GO" id="GO:0004781">
    <property type="term" value="F:sulfate adenylyltransferase (ATP) activity"/>
    <property type="evidence" value="ECO:0007669"/>
    <property type="project" value="InterPro"/>
</dbReference>